<keyword evidence="2" id="KW-1185">Reference proteome</keyword>
<dbReference type="EMBL" id="FMVM01000030">
    <property type="protein sequence ID" value="SCZ13697.1"/>
    <property type="molecule type" value="Genomic_DNA"/>
</dbReference>
<dbReference type="AlphaFoldDB" id="A0A1G5LLA8"/>
<protein>
    <submittedName>
        <fullName evidence="1">Uncharacterized protein</fullName>
    </submittedName>
</protein>
<gene>
    <name evidence="1" type="ORF">SAMN05720606_13010</name>
</gene>
<name>A0A1G5LLA8_9BACL</name>
<dbReference type="Proteomes" id="UP000198538">
    <property type="component" value="Unassembled WGS sequence"/>
</dbReference>
<organism evidence="1 2">
    <name type="scientific">Paenibacillus polysaccharolyticus</name>
    <dbReference type="NCBI Taxonomy" id="582692"/>
    <lineage>
        <taxon>Bacteria</taxon>
        <taxon>Bacillati</taxon>
        <taxon>Bacillota</taxon>
        <taxon>Bacilli</taxon>
        <taxon>Bacillales</taxon>
        <taxon>Paenibacillaceae</taxon>
        <taxon>Paenibacillus</taxon>
    </lineage>
</organism>
<reference evidence="2" key="1">
    <citation type="submission" date="2016-10" db="EMBL/GenBank/DDBJ databases">
        <authorList>
            <person name="Varghese N."/>
            <person name="Submissions S."/>
        </authorList>
    </citation>
    <scope>NUCLEOTIDE SEQUENCE [LARGE SCALE GENOMIC DNA]</scope>
    <source>
        <strain evidence="2">BL9</strain>
    </source>
</reference>
<evidence type="ECO:0000313" key="2">
    <source>
        <dbReference type="Proteomes" id="UP000198538"/>
    </source>
</evidence>
<evidence type="ECO:0000313" key="1">
    <source>
        <dbReference type="EMBL" id="SCZ13697.1"/>
    </source>
</evidence>
<sequence>MIFKNNIRNDVFIKPYDIYFKKRPSETRTRYSSSYPEENTKSIRIVYPILL</sequence>
<proteinExistence type="predicted"/>
<accession>A0A1G5LLA8</accession>